<proteinExistence type="predicted"/>
<dbReference type="Gramene" id="Psat03G0586600-T1">
    <property type="protein sequence ID" value="KAI5431890.1"/>
    <property type="gene ID" value="KIW84_035866"/>
</dbReference>
<reference evidence="1 2" key="1">
    <citation type="journal article" date="2022" name="Nat. Genet.">
        <title>Improved pea reference genome and pan-genome highlight genomic features and evolutionary characteristics.</title>
        <authorList>
            <person name="Yang T."/>
            <person name="Liu R."/>
            <person name="Luo Y."/>
            <person name="Hu S."/>
            <person name="Wang D."/>
            <person name="Wang C."/>
            <person name="Pandey M.K."/>
            <person name="Ge S."/>
            <person name="Xu Q."/>
            <person name="Li N."/>
            <person name="Li G."/>
            <person name="Huang Y."/>
            <person name="Saxena R.K."/>
            <person name="Ji Y."/>
            <person name="Li M."/>
            <person name="Yan X."/>
            <person name="He Y."/>
            <person name="Liu Y."/>
            <person name="Wang X."/>
            <person name="Xiang C."/>
            <person name="Varshney R.K."/>
            <person name="Ding H."/>
            <person name="Gao S."/>
            <person name="Zong X."/>
        </authorList>
    </citation>
    <scope>NUCLEOTIDE SEQUENCE [LARGE SCALE GENOMIC DNA]</scope>
    <source>
        <strain evidence="1 2">cv. Zhongwan 6</strain>
    </source>
</reference>
<name>A0A9D4Y6N7_PEA</name>
<sequence>MSSFKPLMGNDSKTNFHELEWVIKIRASLDKELDDDDDGFIVSIFNVPKPLMASDPYSYIPQQVAIGPYHFWRQELYEMERYKIASTKRFQNQLQSLKLEHIVDQLIRISSSLYHRG</sequence>
<evidence type="ECO:0000313" key="1">
    <source>
        <dbReference type="EMBL" id="KAI5431890.1"/>
    </source>
</evidence>
<protein>
    <submittedName>
        <fullName evidence="1">Uncharacterized protein</fullName>
    </submittedName>
</protein>
<dbReference type="AlphaFoldDB" id="A0A9D4Y6N7"/>
<evidence type="ECO:0000313" key="2">
    <source>
        <dbReference type="Proteomes" id="UP001058974"/>
    </source>
</evidence>
<accession>A0A9D4Y6N7</accession>
<keyword evidence="2" id="KW-1185">Reference proteome</keyword>
<gene>
    <name evidence="1" type="ORF">KIW84_035866</name>
</gene>
<dbReference type="Pfam" id="PF03140">
    <property type="entry name" value="DUF247"/>
    <property type="match status" value="1"/>
</dbReference>
<dbReference type="InterPro" id="IPR004158">
    <property type="entry name" value="DUF247_pln"/>
</dbReference>
<comment type="caution">
    <text evidence="1">The sequence shown here is derived from an EMBL/GenBank/DDBJ whole genome shotgun (WGS) entry which is preliminary data.</text>
</comment>
<dbReference type="EMBL" id="JAMSHJ010000003">
    <property type="protein sequence ID" value="KAI5431890.1"/>
    <property type="molecule type" value="Genomic_DNA"/>
</dbReference>
<organism evidence="1 2">
    <name type="scientific">Pisum sativum</name>
    <name type="common">Garden pea</name>
    <name type="synonym">Lathyrus oleraceus</name>
    <dbReference type="NCBI Taxonomy" id="3888"/>
    <lineage>
        <taxon>Eukaryota</taxon>
        <taxon>Viridiplantae</taxon>
        <taxon>Streptophyta</taxon>
        <taxon>Embryophyta</taxon>
        <taxon>Tracheophyta</taxon>
        <taxon>Spermatophyta</taxon>
        <taxon>Magnoliopsida</taxon>
        <taxon>eudicotyledons</taxon>
        <taxon>Gunneridae</taxon>
        <taxon>Pentapetalae</taxon>
        <taxon>rosids</taxon>
        <taxon>fabids</taxon>
        <taxon>Fabales</taxon>
        <taxon>Fabaceae</taxon>
        <taxon>Papilionoideae</taxon>
        <taxon>50 kb inversion clade</taxon>
        <taxon>NPAAA clade</taxon>
        <taxon>Hologalegina</taxon>
        <taxon>IRL clade</taxon>
        <taxon>Fabeae</taxon>
        <taxon>Lathyrus</taxon>
    </lineage>
</organism>
<dbReference type="Proteomes" id="UP001058974">
    <property type="component" value="Chromosome 3"/>
</dbReference>